<comment type="caution">
    <text evidence="1">The sequence shown here is derived from an EMBL/GenBank/DDBJ whole genome shotgun (WGS) entry which is preliminary data.</text>
</comment>
<accession>A0AAV8XB68</accession>
<gene>
    <name evidence="1" type="ORF">NQ318_008726</name>
</gene>
<name>A0AAV8XB68_9CUCU</name>
<dbReference type="Proteomes" id="UP001162162">
    <property type="component" value="Unassembled WGS sequence"/>
</dbReference>
<dbReference type="PANTHER" id="PTHR47326:SF1">
    <property type="entry name" value="HTH PSQ-TYPE DOMAIN-CONTAINING PROTEIN"/>
    <property type="match status" value="1"/>
</dbReference>
<dbReference type="PANTHER" id="PTHR47326">
    <property type="entry name" value="TRANSPOSABLE ELEMENT TC3 TRANSPOSASE-LIKE PROTEIN"/>
    <property type="match status" value="1"/>
</dbReference>
<dbReference type="EMBL" id="JAPWTK010000831">
    <property type="protein sequence ID" value="KAJ8935829.1"/>
    <property type="molecule type" value="Genomic_DNA"/>
</dbReference>
<evidence type="ECO:0000313" key="2">
    <source>
        <dbReference type="Proteomes" id="UP001162162"/>
    </source>
</evidence>
<evidence type="ECO:0000313" key="1">
    <source>
        <dbReference type="EMBL" id="KAJ8935829.1"/>
    </source>
</evidence>
<proteinExistence type="predicted"/>
<reference evidence="1" key="1">
    <citation type="journal article" date="2023" name="Insect Mol. Biol.">
        <title>Genome sequencing provides insights into the evolution of gene families encoding plant cell wall-degrading enzymes in longhorned beetles.</title>
        <authorList>
            <person name="Shin N.R."/>
            <person name="Okamura Y."/>
            <person name="Kirsch R."/>
            <person name="Pauchet Y."/>
        </authorList>
    </citation>
    <scope>NUCLEOTIDE SEQUENCE</scope>
    <source>
        <strain evidence="1">AMC_N1</strain>
    </source>
</reference>
<organism evidence="1 2">
    <name type="scientific">Aromia moschata</name>
    <dbReference type="NCBI Taxonomy" id="1265417"/>
    <lineage>
        <taxon>Eukaryota</taxon>
        <taxon>Metazoa</taxon>
        <taxon>Ecdysozoa</taxon>
        <taxon>Arthropoda</taxon>
        <taxon>Hexapoda</taxon>
        <taxon>Insecta</taxon>
        <taxon>Pterygota</taxon>
        <taxon>Neoptera</taxon>
        <taxon>Endopterygota</taxon>
        <taxon>Coleoptera</taxon>
        <taxon>Polyphaga</taxon>
        <taxon>Cucujiformia</taxon>
        <taxon>Chrysomeloidea</taxon>
        <taxon>Cerambycidae</taxon>
        <taxon>Cerambycinae</taxon>
        <taxon>Callichromatini</taxon>
        <taxon>Aromia</taxon>
    </lineage>
</organism>
<protein>
    <submittedName>
        <fullName evidence="1">Uncharacterized protein</fullName>
    </submittedName>
</protein>
<sequence length="136" mass="15844">MFDNIDRRLRETGTFIKLIAMQEDNGFREMNHHDWADANPRATVTGNSQFRFKINYWVGIIGNNVLGAVERPSFLRNGLQDLLDDVPFRTELIYGSCRMALHHYALLVRQWLEENYPERWIGVLRLHNSGLPVATT</sequence>
<dbReference type="AlphaFoldDB" id="A0AAV8XB68"/>
<keyword evidence="2" id="KW-1185">Reference proteome</keyword>